<keyword evidence="2" id="KW-1185">Reference proteome</keyword>
<dbReference type="Proteomes" id="UP001241377">
    <property type="component" value="Unassembled WGS sequence"/>
</dbReference>
<protein>
    <submittedName>
        <fullName evidence="1">Uncharacterized protein</fullName>
    </submittedName>
</protein>
<organism evidence="1 2">
    <name type="scientific">Naganishia cerealis</name>
    <dbReference type="NCBI Taxonomy" id="610337"/>
    <lineage>
        <taxon>Eukaryota</taxon>
        <taxon>Fungi</taxon>
        <taxon>Dikarya</taxon>
        <taxon>Basidiomycota</taxon>
        <taxon>Agaricomycotina</taxon>
        <taxon>Tremellomycetes</taxon>
        <taxon>Filobasidiales</taxon>
        <taxon>Filobasidiaceae</taxon>
        <taxon>Naganishia</taxon>
    </lineage>
</organism>
<sequence length="450" mass="50071">MDESSLTAFRKVEKHFKSRHAQGPEAVKQKKRQNRLLATLGFGTNDASTTSPNNDYPVLRGQGVLNLSGAGEESGEDEVVGAGWDVDQSDPSGSREIEEIEVEKLDDYAGEGSVKQTVKGYIIGDAQLRLARCSLEEYTLPPNPLNLSTHYVLPPEFSLFGAYVQDPEQLVDSKAASASSGTSTPTSEFPSTRPSVDYGRNERDTPTSSVANDSISIPARSHSPAISDKDSANFRSSQRQLISNKPAHEEGYEALKQKVALWKGDLPSPKLRSKTVRKLMENELRWANLGWWTNKAYDFTSPDPIPFPSLLARTCQQIIRGIPWSDVFGAPSPSNATEKCSRFTTIKPDHWQDWTKDYKPDTGIVNFYHLKDTLMGHVDRSDGDVIIMSGKSRTFYHGVPRIMEGTLPNHFKQKDGDDEVMQACKRFMASARININARQVFPVNFIRPDS</sequence>
<proteinExistence type="predicted"/>
<evidence type="ECO:0000313" key="1">
    <source>
        <dbReference type="EMBL" id="KAJ9093242.1"/>
    </source>
</evidence>
<gene>
    <name evidence="1" type="ORF">QFC19_008448</name>
</gene>
<comment type="caution">
    <text evidence="1">The sequence shown here is derived from an EMBL/GenBank/DDBJ whole genome shotgun (WGS) entry which is preliminary data.</text>
</comment>
<reference evidence="1" key="1">
    <citation type="submission" date="2023-04" db="EMBL/GenBank/DDBJ databases">
        <title>Draft Genome sequencing of Naganishia species isolated from polar environments using Oxford Nanopore Technology.</title>
        <authorList>
            <person name="Leo P."/>
            <person name="Venkateswaran K."/>
        </authorList>
    </citation>
    <scope>NUCLEOTIDE SEQUENCE</scope>
    <source>
        <strain evidence="1">MNA-CCFEE 5261</strain>
    </source>
</reference>
<accession>A0ACC2V3U3</accession>
<dbReference type="EMBL" id="JASBWR010000126">
    <property type="protein sequence ID" value="KAJ9093242.1"/>
    <property type="molecule type" value="Genomic_DNA"/>
</dbReference>
<evidence type="ECO:0000313" key="2">
    <source>
        <dbReference type="Proteomes" id="UP001241377"/>
    </source>
</evidence>
<name>A0ACC2V3U3_9TREE</name>